<protein>
    <submittedName>
        <fullName evidence="2">Uncharacterized protein</fullName>
    </submittedName>
</protein>
<comment type="caution">
    <text evidence="2">The sequence shown here is derived from an EMBL/GenBank/DDBJ whole genome shotgun (WGS) entry which is preliminary data.</text>
</comment>
<gene>
    <name evidence="2" type="ORF">PPYR_11414</name>
</gene>
<dbReference type="FunCoup" id="A0A5N4AB71">
    <property type="interactions" value="219"/>
</dbReference>
<organism evidence="2 3">
    <name type="scientific">Photinus pyralis</name>
    <name type="common">Common eastern firefly</name>
    <name type="synonym">Lampyris pyralis</name>
    <dbReference type="NCBI Taxonomy" id="7054"/>
    <lineage>
        <taxon>Eukaryota</taxon>
        <taxon>Metazoa</taxon>
        <taxon>Ecdysozoa</taxon>
        <taxon>Arthropoda</taxon>
        <taxon>Hexapoda</taxon>
        <taxon>Insecta</taxon>
        <taxon>Pterygota</taxon>
        <taxon>Neoptera</taxon>
        <taxon>Endopterygota</taxon>
        <taxon>Coleoptera</taxon>
        <taxon>Polyphaga</taxon>
        <taxon>Elateriformia</taxon>
        <taxon>Elateroidea</taxon>
        <taxon>Lampyridae</taxon>
        <taxon>Lampyrinae</taxon>
        <taxon>Photinus</taxon>
    </lineage>
</organism>
<evidence type="ECO:0000313" key="2">
    <source>
        <dbReference type="EMBL" id="KAB0794575.1"/>
    </source>
</evidence>
<sequence>MDDLGVAGSSKIKRHQRIPIYVVEYHNEVLPFIYRNMGSRHLPIAGLTFIHLDSHPDMLIPKEMPADTVFDKDKLFESVSIENWLMPGVYAGHFKNLIWIKPPWAAQMEDGEQVFRVGKHKPSGTIRLDCKECYFISECLFASVKDLDNVKEANLAVATLGKGVVGEHDVFSNVRKLVAKFETPFILDIDLDFFSTSNPFKYLYSLASLYSKLKLLYDFTPPDLQNEESIVNACNHRAKRLAKLEQLFKYINEHKEMPTEEDSELYRQVANIRKSILEFYHEGDIDWELIHDAGCTCDNTELPDHVSTDEELAIMFESFRNFLDTLATPPTIITVSRSTEDDYTPSENVEDIQAKVLEILAEKFECAEPILSYINDSDEEVIR</sequence>
<dbReference type="InParanoid" id="A0A5N4AB71"/>
<dbReference type="PANTHER" id="PTHR13225">
    <property type="entry name" value="MISEXPRESSION SUPPRESSOR OF RAS 6"/>
    <property type="match status" value="1"/>
</dbReference>
<evidence type="ECO:0000256" key="1">
    <source>
        <dbReference type="ARBA" id="ARBA00007099"/>
    </source>
</evidence>
<dbReference type="OrthoDB" id="418142at2759"/>
<evidence type="ECO:0000313" key="3">
    <source>
        <dbReference type="Proteomes" id="UP000327044"/>
    </source>
</evidence>
<dbReference type="PANTHER" id="PTHR13225:SF3">
    <property type="entry name" value="UPF0489 PROTEIN C5ORF22"/>
    <property type="match status" value="1"/>
</dbReference>
<dbReference type="Pfam" id="PF12640">
    <property type="entry name" value="UPF0489"/>
    <property type="match status" value="1"/>
</dbReference>
<reference evidence="2 3" key="1">
    <citation type="journal article" date="2018" name="Elife">
        <title>Firefly genomes illuminate parallel origins of bioluminescence in beetles.</title>
        <authorList>
            <person name="Fallon T.R."/>
            <person name="Lower S.E."/>
            <person name="Chang C.H."/>
            <person name="Bessho-Uehara M."/>
            <person name="Martin G.J."/>
            <person name="Bewick A.J."/>
            <person name="Behringer M."/>
            <person name="Debat H.J."/>
            <person name="Wong I."/>
            <person name="Day J.C."/>
            <person name="Suvorov A."/>
            <person name="Silva C.J."/>
            <person name="Stanger-Hall K.F."/>
            <person name="Hall D.W."/>
            <person name="Schmitz R.J."/>
            <person name="Nelson D.R."/>
            <person name="Lewis S.M."/>
            <person name="Shigenobu S."/>
            <person name="Bybee S.M."/>
            <person name="Larracuente A.M."/>
            <person name="Oba Y."/>
            <person name="Weng J.K."/>
        </authorList>
    </citation>
    <scope>NUCLEOTIDE SEQUENCE [LARGE SCALE GENOMIC DNA]</scope>
    <source>
        <strain evidence="2">1611_PpyrPB1</strain>
        <tissue evidence="2">Whole body</tissue>
    </source>
</reference>
<dbReference type="Proteomes" id="UP000327044">
    <property type="component" value="Unassembled WGS sequence"/>
</dbReference>
<name>A0A5N4AB71_PHOPY</name>
<accession>A0A5N4AB71</accession>
<proteinExistence type="inferred from homology"/>
<dbReference type="AlphaFoldDB" id="A0A5N4AB71"/>
<dbReference type="InterPro" id="IPR024131">
    <property type="entry name" value="UPF0489"/>
</dbReference>
<comment type="similarity">
    <text evidence="1">Belongs to the UPF0489 family.</text>
</comment>
<dbReference type="EMBL" id="VVIM01000008">
    <property type="protein sequence ID" value="KAB0794575.1"/>
    <property type="molecule type" value="Genomic_DNA"/>
</dbReference>
<keyword evidence="3" id="KW-1185">Reference proteome</keyword>